<dbReference type="RefSeq" id="WP_145030499.1">
    <property type="nucleotide sequence ID" value="NZ_CP036271.1"/>
</dbReference>
<dbReference type="AlphaFoldDB" id="A0A517SEV1"/>
<evidence type="ECO:0000313" key="1">
    <source>
        <dbReference type="EMBL" id="QDT54661.1"/>
    </source>
</evidence>
<dbReference type="EMBL" id="CP036271">
    <property type="protein sequence ID" value="QDT54661.1"/>
    <property type="molecule type" value="Genomic_DNA"/>
</dbReference>
<name>A0A517SEV1_9PLAN</name>
<dbReference type="OrthoDB" id="565125at2"/>
<reference evidence="1 2" key="1">
    <citation type="submission" date="2019-02" db="EMBL/GenBank/DDBJ databases">
        <title>Deep-cultivation of Planctomycetes and their phenomic and genomic characterization uncovers novel biology.</title>
        <authorList>
            <person name="Wiegand S."/>
            <person name="Jogler M."/>
            <person name="Boedeker C."/>
            <person name="Pinto D."/>
            <person name="Vollmers J."/>
            <person name="Rivas-Marin E."/>
            <person name="Kohn T."/>
            <person name="Peeters S.H."/>
            <person name="Heuer A."/>
            <person name="Rast P."/>
            <person name="Oberbeckmann S."/>
            <person name="Bunk B."/>
            <person name="Jeske O."/>
            <person name="Meyerdierks A."/>
            <person name="Storesund J.E."/>
            <person name="Kallscheuer N."/>
            <person name="Luecker S."/>
            <person name="Lage O.M."/>
            <person name="Pohl T."/>
            <person name="Merkel B.J."/>
            <person name="Hornburger P."/>
            <person name="Mueller R.-W."/>
            <person name="Bruemmer F."/>
            <person name="Labrenz M."/>
            <person name="Spormann A.M."/>
            <person name="Op den Camp H."/>
            <person name="Overmann J."/>
            <person name="Amann R."/>
            <person name="Jetten M.S.M."/>
            <person name="Mascher T."/>
            <person name="Medema M.H."/>
            <person name="Devos D.P."/>
            <person name="Kaster A.-K."/>
            <person name="Ovreas L."/>
            <person name="Rohde M."/>
            <person name="Galperin M.Y."/>
            <person name="Jogler C."/>
        </authorList>
    </citation>
    <scope>NUCLEOTIDE SEQUENCE [LARGE SCALE GENOMIC DNA]</scope>
    <source>
        <strain evidence="1 2">Pan44</strain>
    </source>
</reference>
<dbReference type="KEGG" id="ccos:Pan44_26960"/>
<evidence type="ECO:0008006" key="3">
    <source>
        <dbReference type="Google" id="ProtNLM"/>
    </source>
</evidence>
<dbReference type="InParanoid" id="A0A517SEV1"/>
<accession>A0A517SEV1</accession>
<dbReference type="Proteomes" id="UP000315700">
    <property type="component" value="Chromosome"/>
</dbReference>
<gene>
    <name evidence="1" type="ORF">Pan44_26960</name>
</gene>
<protein>
    <recommendedName>
        <fullName evidence="3">Homeodomain phBC6A51-type domain-containing protein</fullName>
    </recommendedName>
</protein>
<keyword evidence="2" id="KW-1185">Reference proteome</keyword>
<proteinExistence type="predicted"/>
<sequence>MQQETEAPEQTAEDVAVLAIARGLSQNEAAGQAGVHRTTVNRWMREGGFRERVAAARRDILSQATGKLGDRILSAIDTLANLLESESEATKLGAAKAMLAALLPLNLQQNLEDRIANLEATR</sequence>
<evidence type="ECO:0000313" key="2">
    <source>
        <dbReference type="Proteomes" id="UP000315700"/>
    </source>
</evidence>
<organism evidence="1 2">
    <name type="scientific">Caulifigura coniformis</name>
    <dbReference type="NCBI Taxonomy" id="2527983"/>
    <lineage>
        <taxon>Bacteria</taxon>
        <taxon>Pseudomonadati</taxon>
        <taxon>Planctomycetota</taxon>
        <taxon>Planctomycetia</taxon>
        <taxon>Planctomycetales</taxon>
        <taxon>Planctomycetaceae</taxon>
        <taxon>Caulifigura</taxon>
    </lineage>
</organism>